<name>A0A1M7IRH4_9BACT</name>
<dbReference type="STRING" id="1419482.SAMN05444266_10870"/>
<sequence>MKICRLTFAALAEQLEIVDSEEMRSYYGGYLTTNPDGPTDGYDCVYNSCAYVANYYGGGEYGYESGYWEGLYDSEYGNANEGVDAATLYNFLSSHFVVQQVDLSTLSGSLNVPIMCDYGTGSGVAHSVIIQYVDQNSQLAYLYDPTSGGASIKPLSEIAADRVFRIDGML</sequence>
<dbReference type="Gene3D" id="3.90.70.10">
    <property type="entry name" value="Cysteine proteinases"/>
    <property type="match status" value="1"/>
</dbReference>
<evidence type="ECO:0000313" key="1">
    <source>
        <dbReference type="EMBL" id="SHM43396.1"/>
    </source>
</evidence>
<dbReference type="EMBL" id="FRBL01000008">
    <property type="protein sequence ID" value="SHM43396.1"/>
    <property type="molecule type" value="Genomic_DNA"/>
</dbReference>
<keyword evidence="2" id="KW-1185">Reference proteome</keyword>
<proteinExistence type="predicted"/>
<dbReference type="Proteomes" id="UP000184420">
    <property type="component" value="Unassembled WGS sequence"/>
</dbReference>
<organism evidence="1 2">
    <name type="scientific">Chitinophaga jiangningensis</name>
    <dbReference type="NCBI Taxonomy" id="1419482"/>
    <lineage>
        <taxon>Bacteria</taxon>
        <taxon>Pseudomonadati</taxon>
        <taxon>Bacteroidota</taxon>
        <taxon>Chitinophagia</taxon>
        <taxon>Chitinophagales</taxon>
        <taxon>Chitinophagaceae</taxon>
        <taxon>Chitinophaga</taxon>
    </lineage>
</organism>
<dbReference type="AlphaFoldDB" id="A0A1M7IRH4"/>
<reference evidence="1 2" key="1">
    <citation type="submission" date="2016-11" db="EMBL/GenBank/DDBJ databases">
        <authorList>
            <person name="Jaros S."/>
            <person name="Januszkiewicz K."/>
            <person name="Wedrychowicz H."/>
        </authorList>
    </citation>
    <scope>NUCLEOTIDE SEQUENCE [LARGE SCALE GENOMIC DNA]</scope>
    <source>
        <strain evidence="1 2">DSM 27406</strain>
    </source>
</reference>
<protein>
    <recommendedName>
        <fullName evidence="3">Peptidase C39-like domain-containing protein</fullName>
    </recommendedName>
</protein>
<gene>
    <name evidence="1" type="ORF">SAMN05444266_10870</name>
</gene>
<evidence type="ECO:0008006" key="3">
    <source>
        <dbReference type="Google" id="ProtNLM"/>
    </source>
</evidence>
<accession>A0A1M7IRH4</accession>
<evidence type="ECO:0000313" key="2">
    <source>
        <dbReference type="Proteomes" id="UP000184420"/>
    </source>
</evidence>
<dbReference type="RefSeq" id="WP_073084889.1">
    <property type="nucleotide sequence ID" value="NZ_FRBL01000008.1"/>
</dbReference>